<evidence type="ECO:0000256" key="1">
    <source>
        <dbReference type="ARBA" id="ARBA00009437"/>
    </source>
</evidence>
<evidence type="ECO:0000256" key="3">
    <source>
        <dbReference type="ARBA" id="ARBA00023125"/>
    </source>
</evidence>
<dbReference type="SUPFAM" id="SSF53850">
    <property type="entry name" value="Periplasmic binding protein-like II"/>
    <property type="match status" value="1"/>
</dbReference>
<dbReference type="Pfam" id="PF00126">
    <property type="entry name" value="HTH_1"/>
    <property type="match status" value="1"/>
</dbReference>
<dbReference type="PROSITE" id="PS50931">
    <property type="entry name" value="HTH_LYSR"/>
    <property type="match status" value="1"/>
</dbReference>
<dbReference type="InterPro" id="IPR005119">
    <property type="entry name" value="LysR_subst-bd"/>
</dbReference>
<dbReference type="OrthoDB" id="5526340at2"/>
<name>A0A0P1G7M3_9RHOB</name>
<dbReference type="InterPro" id="IPR058163">
    <property type="entry name" value="LysR-type_TF_proteobact-type"/>
</dbReference>
<organism evidence="6 7">
    <name type="scientific">Tritonibacter multivorans</name>
    <dbReference type="NCBI Taxonomy" id="928856"/>
    <lineage>
        <taxon>Bacteria</taxon>
        <taxon>Pseudomonadati</taxon>
        <taxon>Pseudomonadota</taxon>
        <taxon>Alphaproteobacteria</taxon>
        <taxon>Rhodobacterales</taxon>
        <taxon>Paracoccaceae</taxon>
        <taxon>Tritonibacter</taxon>
    </lineage>
</organism>
<dbReference type="FunFam" id="1.10.10.10:FF:000001">
    <property type="entry name" value="LysR family transcriptional regulator"/>
    <property type="match status" value="1"/>
</dbReference>
<comment type="similarity">
    <text evidence="1">Belongs to the LysR transcriptional regulatory family.</text>
</comment>
<dbReference type="InterPro" id="IPR036388">
    <property type="entry name" value="WH-like_DNA-bd_sf"/>
</dbReference>
<dbReference type="EMBL" id="CYSD01000020">
    <property type="protein sequence ID" value="CUH77634.1"/>
    <property type="molecule type" value="Genomic_DNA"/>
</dbReference>
<dbReference type="InterPro" id="IPR036390">
    <property type="entry name" value="WH_DNA-bd_sf"/>
</dbReference>
<keyword evidence="2" id="KW-0805">Transcription regulation</keyword>
<sequence length="291" mass="32268">MDSRRKSLPPLDTLVFFEAAVRAGSFSAAAAELYVSQAAVSKRVRQLEDWLGADLFERGARSLTLSPAGQQLAEPATMALDYLQTAIDRVKSPTSPSVRIAANSAVAVFWLFKRLKSFALSPAACPLETVTMDDPRDLLSADNDLSIIYANQLPDGWTGQPLMKEELAPVASPAGLARFRQDPHNMPLLDYRRHAPDWINWEVWLQRQPDSPLHSATKVMCQNYSHSIGQALDGAGIALASCSLLQDELTSGRLRRLQAAPLYTGYQYFLIWKQHDKRPELQALVQHLSPT</sequence>
<dbReference type="InterPro" id="IPR000847">
    <property type="entry name" value="LysR_HTH_N"/>
</dbReference>
<reference evidence="6 7" key="1">
    <citation type="submission" date="2015-09" db="EMBL/GenBank/DDBJ databases">
        <authorList>
            <consortium name="Swine Surveillance"/>
        </authorList>
    </citation>
    <scope>NUCLEOTIDE SEQUENCE [LARGE SCALE GENOMIC DNA]</scope>
    <source>
        <strain evidence="6 7">CECT 7557</strain>
    </source>
</reference>
<gene>
    <name evidence="6" type="primary">gcvA_5</name>
    <name evidence="6" type="ORF">TRM7557_01472</name>
</gene>
<feature type="domain" description="HTH lysR-type" evidence="5">
    <location>
        <begin position="9"/>
        <end position="66"/>
    </location>
</feature>
<keyword evidence="3" id="KW-0238">DNA-binding</keyword>
<evidence type="ECO:0000313" key="7">
    <source>
        <dbReference type="Proteomes" id="UP000052022"/>
    </source>
</evidence>
<accession>A0A0P1G7M3</accession>
<dbReference type="Proteomes" id="UP000052022">
    <property type="component" value="Unassembled WGS sequence"/>
</dbReference>
<dbReference type="PANTHER" id="PTHR30537">
    <property type="entry name" value="HTH-TYPE TRANSCRIPTIONAL REGULATOR"/>
    <property type="match status" value="1"/>
</dbReference>
<protein>
    <submittedName>
        <fullName evidence="6">Gcv operon activator</fullName>
    </submittedName>
</protein>
<dbReference type="GO" id="GO:0003677">
    <property type="term" value="F:DNA binding"/>
    <property type="evidence" value="ECO:0007669"/>
    <property type="project" value="UniProtKB-KW"/>
</dbReference>
<dbReference type="SUPFAM" id="SSF46785">
    <property type="entry name" value="Winged helix' DNA-binding domain"/>
    <property type="match status" value="1"/>
</dbReference>
<keyword evidence="7" id="KW-1185">Reference proteome</keyword>
<dbReference type="PRINTS" id="PR00039">
    <property type="entry name" value="HTHLYSR"/>
</dbReference>
<dbReference type="STRING" id="928856.SAMN04488049_111133"/>
<evidence type="ECO:0000259" key="5">
    <source>
        <dbReference type="PROSITE" id="PS50931"/>
    </source>
</evidence>
<dbReference type="Gene3D" id="3.40.190.10">
    <property type="entry name" value="Periplasmic binding protein-like II"/>
    <property type="match status" value="2"/>
</dbReference>
<dbReference type="RefSeq" id="WP_058289558.1">
    <property type="nucleotide sequence ID" value="NZ_CYSD01000020.1"/>
</dbReference>
<dbReference type="PANTHER" id="PTHR30537:SF5">
    <property type="entry name" value="HTH-TYPE TRANSCRIPTIONAL ACTIVATOR TTDR-RELATED"/>
    <property type="match status" value="1"/>
</dbReference>
<evidence type="ECO:0000256" key="4">
    <source>
        <dbReference type="ARBA" id="ARBA00023163"/>
    </source>
</evidence>
<dbReference type="Pfam" id="PF03466">
    <property type="entry name" value="LysR_substrate"/>
    <property type="match status" value="1"/>
</dbReference>
<evidence type="ECO:0000256" key="2">
    <source>
        <dbReference type="ARBA" id="ARBA00023015"/>
    </source>
</evidence>
<keyword evidence="4" id="KW-0804">Transcription</keyword>
<dbReference type="GO" id="GO:0003700">
    <property type="term" value="F:DNA-binding transcription factor activity"/>
    <property type="evidence" value="ECO:0007669"/>
    <property type="project" value="InterPro"/>
</dbReference>
<proteinExistence type="inferred from homology"/>
<dbReference type="AlphaFoldDB" id="A0A0P1G7M3"/>
<dbReference type="Gene3D" id="1.10.10.10">
    <property type="entry name" value="Winged helix-like DNA-binding domain superfamily/Winged helix DNA-binding domain"/>
    <property type="match status" value="1"/>
</dbReference>
<evidence type="ECO:0000313" key="6">
    <source>
        <dbReference type="EMBL" id="CUH77634.1"/>
    </source>
</evidence>